<dbReference type="PRINTS" id="PR00080">
    <property type="entry name" value="SDRFAMILY"/>
</dbReference>
<reference evidence="5" key="1">
    <citation type="submission" date="2016-10" db="EMBL/GenBank/DDBJ databases">
        <title>Frankia sp. NRRL B-16386 Genome sequencing.</title>
        <authorList>
            <person name="Ghodhbane-Gtari F."/>
            <person name="Swanson E."/>
            <person name="Gueddou A."/>
            <person name="Hezbri K."/>
            <person name="Ktari K."/>
            <person name="Nouioui I."/>
            <person name="Morris K."/>
            <person name="Simpson S."/>
            <person name="Abebe-Akele F."/>
            <person name="Thomas K."/>
            <person name="Gtari M."/>
            <person name="Tisa L.S."/>
        </authorList>
    </citation>
    <scope>NUCLEOTIDE SEQUENCE [LARGE SCALE GENOMIC DNA]</scope>
    <source>
        <strain evidence="5">NRRL B-16386</strain>
    </source>
</reference>
<feature type="domain" description="Ketoreductase" evidence="3">
    <location>
        <begin position="15"/>
        <end position="196"/>
    </location>
</feature>
<dbReference type="RefSeq" id="WP_076814379.1">
    <property type="nucleotide sequence ID" value="NZ_MOMC01000012.1"/>
</dbReference>
<dbReference type="STRING" id="1834516.BL253_05985"/>
<dbReference type="PANTHER" id="PTHR43639:SF1">
    <property type="entry name" value="SHORT-CHAIN DEHYDROGENASE_REDUCTASE FAMILY PROTEIN"/>
    <property type="match status" value="1"/>
</dbReference>
<dbReference type="GO" id="GO:0016491">
    <property type="term" value="F:oxidoreductase activity"/>
    <property type="evidence" value="ECO:0007669"/>
    <property type="project" value="UniProtKB-KW"/>
</dbReference>
<dbReference type="OrthoDB" id="4380821at2"/>
<comment type="caution">
    <text evidence="4">The sequence shown here is derived from an EMBL/GenBank/DDBJ whole genome shotgun (WGS) entry which is preliminary data.</text>
</comment>
<comment type="similarity">
    <text evidence="1">Belongs to the short-chain dehydrogenases/reductases (SDR) family.</text>
</comment>
<dbReference type="SUPFAM" id="SSF51735">
    <property type="entry name" value="NAD(P)-binding Rossmann-fold domains"/>
    <property type="match status" value="1"/>
</dbReference>
<sequence length="259" mass="26235">MVTEGSGPAGALAGKVAVVTGGGQGVGRGIALALAGAGARVVVCGRTETTLDAVREEIETRGGMALTIRCDVTVPADLTRLVERTAEAFGTIDILVNSAMIVPHGTLLDISDETIAAGWESGPLAALRLMRLCHPHLRGGGSVVNISSGASIAPMTHDRAVYAATKAALNSISRGAATEWGPDGIRVNTIMPFASSPALDRFAADEPAAMADVLATIPLRRTGDPESDIGQAAVFLASPAAAYITGAILPVDGGAAYVR</sequence>
<dbReference type="InterPro" id="IPR002347">
    <property type="entry name" value="SDR_fam"/>
</dbReference>
<keyword evidence="2" id="KW-0560">Oxidoreductase</keyword>
<dbReference type="Pfam" id="PF13561">
    <property type="entry name" value="adh_short_C2"/>
    <property type="match status" value="1"/>
</dbReference>
<name>A0A1V2IIK9_9ACTN</name>
<evidence type="ECO:0000313" key="4">
    <source>
        <dbReference type="EMBL" id="ONH32316.1"/>
    </source>
</evidence>
<dbReference type="FunFam" id="3.40.50.720:FF:000084">
    <property type="entry name" value="Short-chain dehydrogenase reductase"/>
    <property type="match status" value="1"/>
</dbReference>
<dbReference type="Gene3D" id="3.40.50.720">
    <property type="entry name" value="NAD(P)-binding Rossmann-like Domain"/>
    <property type="match status" value="1"/>
</dbReference>
<dbReference type="EMBL" id="MOMC01000012">
    <property type="protein sequence ID" value="ONH32316.1"/>
    <property type="molecule type" value="Genomic_DNA"/>
</dbReference>
<evidence type="ECO:0000259" key="3">
    <source>
        <dbReference type="SMART" id="SM00822"/>
    </source>
</evidence>
<organism evidence="4 5">
    <name type="scientific">Pseudofrankia asymbiotica</name>
    <dbReference type="NCBI Taxonomy" id="1834516"/>
    <lineage>
        <taxon>Bacteria</taxon>
        <taxon>Bacillati</taxon>
        <taxon>Actinomycetota</taxon>
        <taxon>Actinomycetes</taxon>
        <taxon>Frankiales</taxon>
        <taxon>Frankiaceae</taxon>
        <taxon>Pseudofrankia</taxon>
    </lineage>
</organism>
<keyword evidence="5" id="KW-1185">Reference proteome</keyword>
<dbReference type="AlphaFoldDB" id="A0A1V2IIK9"/>
<proteinExistence type="inferred from homology"/>
<evidence type="ECO:0000256" key="1">
    <source>
        <dbReference type="ARBA" id="ARBA00006484"/>
    </source>
</evidence>
<gene>
    <name evidence="4" type="ORF">BL253_05985</name>
</gene>
<dbReference type="PANTHER" id="PTHR43639">
    <property type="entry name" value="OXIDOREDUCTASE, SHORT-CHAIN DEHYDROGENASE/REDUCTASE FAMILY (AFU_ORTHOLOGUE AFUA_5G02870)"/>
    <property type="match status" value="1"/>
</dbReference>
<evidence type="ECO:0000313" key="5">
    <source>
        <dbReference type="Proteomes" id="UP000188929"/>
    </source>
</evidence>
<accession>A0A1V2IIK9</accession>
<dbReference type="CDD" id="cd05233">
    <property type="entry name" value="SDR_c"/>
    <property type="match status" value="1"/>
</dbReference>
<dbReference type="SMART" id="SM00822">
    <property type="entry name" value="PKS_KR"/>
    <property type="match status" value="1"/>
</dbReference>
<protein>
    <submittedName>
        <fullName evidence="4">3-oxoacyl-ACP reductase</fullName>
    </submittedName>
</protein>
<dbReference type="PRINTS" id="PR00081">
    <property type="entry name" value="GDHRDH"/>
</dbReference>
<dbReference type="InterPro" id="IPR057326">
    <property type="entry name" value="KR_dom"/>
</dbReference>
<dbReference type="Proteomes" id="UP000188929">
    <property type="component" value="Unassembled WGS sequence"/>
</dbReference>
<dbReference type="InterPro" id="IPR036291">
    <property type="entry name" value="NAD(P)-bd_dom_sf"/>
</dbReference>
<evidence type="ECO:0000256" key="2">
    <source>
        <dbReference type="ARBA" id="ARBA00023002"/>
    </source>
</evidence>